<dbReference type="PANTHER" id="PTHR47644:SF1">
    <property type="entry name" value="PDZ DOMAIN-CONTAINING PROTEIN"/>
    <property type="match status" value="1"/>
</dbReference>
<dbReference type="EMBL" id="CACVKT020000807">
    <property type="protein sequence ID" value="CAC5363229.1"/>
    <property type="molecule type" value="Genomic_DNA"/>
</dbReference>
<dbReference type="SUPFAM" id="SSF50156">
    <property type="entry name" value="PDZ domain-like"/>
    <property type="match status" value="1"/>
</dbReference>
<dbReference type="CDD" id="cd00136">
    <property type="entry name" value="PDZ_canonical"/>
    <property type="match status" value="1"/>
</dbReference>
<dbReference type="SMART" id="SM00233">
    <property type="entry name" value="PH"/>
    <property type="match status" value="2"/>
</dbReference>
<dbReference type="PANTHER" id="PTHR47644">
    <property type="entry name" value="AGAP008221-PA"/>
    <property type="match status" value="1"/>
</dbReference>
<dbReference type="InterPro" id="IPR011993">
    <property type="entry name" value="PH-like_dom_sf"/>
</dbReference>
<gene>
    <name evidence="4" type="ORF">MCOR_4731</name>
</gene>
<dbReference type="InterPro" id="IPR001849">
    <property type="entry name" value="PH_domain"/>
</dbReference>
<dbReference type="Proteomes" id="UP000507470">
    <property type="component" value="Unassembled WGS sequence"/>
</dbReference>
<dbReference type="Pfam" id="PF00595">
    <property type="entry name" value="PDZ"/>
    <property type="match status" value="1"/>
</dbReference>
<keyword evidence="5" id="KW-1185">Reference proteome</keyword>
<dbReference type="Pfam" id="PF00169">
    <property type="entry name" value="PH"/>
    <property type="match status" value="2"/>
</dbReference>
<dbReference type="PROSITE" id="PS50106">
    <property type="entry name" value="PDZ"/>
    <property type="match status" value="1"/>
</dbReference>
<feature type="region of interest" description="Disordered" evidence="1">
    <location>
        <begin position="503"/>
        <end position="530"/>
    </location>
</feature>
<accession>A0A6J8A8W3</accession>
<feature type="compositionally biased region" description="Acidic residues" evidence="1">
    <location>
        <begin position="432"/>
        <end position="445"/>
    </location>
</feature>
<feature type="domain" description="PH" evidence="2">
    <location>
        <begin position="652"/>
        <end position="750"/>
    </location>
</feature>
<feature type="region of interest" description="Disordered" evidence="1">
    <location>
        <begin position="121"/>
        <end position="154"/>
    </location>
</feature>
<evidence type="ECO:0000259" key="3">
    <source>
        <dbReference type="PROSITE" id="PS50106"/>
    </source>
</evidence>
<dbReference type="Gene3D" id="2.30.42.10">
    <property type="match status" value="1"/>
</dbReference>
<proteinExistence type="predicted"/>
<feature type="region of interest" description="Disordered" evidence="1">
    <location>
        <begin position="390"/>
        <end position="446"/>
    </location>
</feature>
<evidence type="ECO:0000313" key="4">
    <source>
        <dbReference type="EMBL" id="CAC5363229.1"/>
    </source>
</evidence>
<reference evidence="4 5" key="1">
    <citation type="submission" date="2020-06" db="EMBL/GenBank/DDBJ databases">
        <authorList>
            <person name="Li R."/>
            <person name="Bekaert M."/>
        </authorList>
    </citation>
    <scope>NUCLEOTIDE SEQUENCE [LARGE SCALE GENOMIC DNA]</scope>
    <source>
        <strain evidence="5">wild</strain>
    </source>
</reference>
<dbReference type="InterPro" id="IPR036034">
    <property type="entry name" value="PDZ_sf"/>
</dbReference>
<dbReference type="SUPFAM" id="SSF50729">
    <property type="entry name" value="PH domain-like"/>
    <property type="match status" value="2"/>
</dbReference>
<name>A0A6J8A8W3_MYTCO</name>
<dbReference type="AlphaFoldDB" id="A0A6J8A8W3"/>
<feature type="compositionally biased region" description="Basic and acidic residues" evidence="1">
    <location>
        <begin position="132"/>
        <end position="144"/>
    </location>
</feature>
<feature type="compositionally biased region" description="Polar residues" evidence="1">
    <location>
        <begin position="145"/>
        <end position="154"/>
    </location>
</feature>
<dbReference type="PROSITE" id="PS50003">
    <property type="entry name" value="PH_DOMAIN"/>
    <property type="match status" value="2"/>
</dbReference>
<dbReference type="SMART" id="SM00228">
    <property type="entry name" value="PDZ"/>
    <property type="match status" value="1"/>
</dbReference>
<dbReference type="OrthoDB" id="2157866at2759"/>
<dbReference type="Gene3D" id="2.30.29.30">
    <property type="entry name" value="Pleckstrin-homology domain (PH domain)/Phosphotyrosine-binding domain (PTB)"/>
    <property type="match status" value="2"/>
</dbReference>
<feature type="compositionally biased region" description="Polar residues" evidence="1">
    <location>
        <begin position="401"/>
        <end position="410"/>
    </location>
</feature>
<sequence>MDPIQHNIPGQRTTLCINEAFDFLESPEYGIPEHTAPIVTPCMRRAISDTGITQKMQNNIFYRESINGHIVENDEIGCLGNLKCKQEDENCNLALESSEIVDRENLLNKCSDTEIIINEQETDSAENFLPDLKSEGDNSDEKQSNGENPDQNCNCSQNDLVVTKNDDCDSGCGDIRSSVEGSQVEICERLSSTLVVTTALINGEKEAAHIANKVNENDRNQINENTENIFDELNENTVDELNENNVDENIEKNVDENNIGEKIENKVDEISKNKVEKNGSFTHSETEVVSENLSEETLENSMRNDPVLNNGFDKKDEDDEEVVRLRPKSVTMPSPRRGTTQIVSDAFGFLKEINDDDDENVRRSSGYKSSNLPEEIPKLTENVYKSSVSLESSGDVGKQSKIISESSIDKGSSIKEVKRPKVRRQKSHKDMDDDQNSEDSSDEDTGIYNESFRNSCWICVDDTHPPVMQESIDEVDEDNQNGEDMVDGKRSDDVFVDNISPRLMNGTSNGIKPHHKRSDSTTTTASESEFKRSFQTRRKCFIQRKNSQQEYERMSCRVFDNERIVTLEKKSEENGFGLHILDTHPVIVSGVDPGSPAFRAGVKEGQILLMVNGVSVLEATHDRIISLTQQSTKTLQIEVANADIHYIRDLQKPVISGYLHKQKGSTFLRSWKRRYCVMRQDNCLYYYKNQGDVDPLGAIPMLNYTVSRHQDSGKEFCFKAEKYGAKTFYFSVENREDMARWVGAMNEASMTSKKRKESWMDVTSHNVGLPALEVRKPECSGSLMKCARATKTWQKRYCVLKDACIYYYKNMYSPRAQGMAHLHGYTLHDSSKKFSFTLKPPEPQMKPFTFAADNETDKNRWIEALSKSIQRWIKVD</sequence>
<feature type="region of interest" description="Disordered" evidence="1">
    <location>
        <begin position="282"/>
        <end position="316"/>
    </location>
</feature>
<dbReference type="InterPro" id="IPR001478">
    <property type="entry name" value="PDZ"/>
</dbReference>
<feature type="domain" description="PDZ" evidence="3">
    <location>
        <begin position="564"/>
        <end position="643"/>
    </location>
</feature>
<organism evidence="4 5">
    <name type="scientific">Mytilus coruscus</name>
    <name type="common">Sea mussel</name>
    <dbReference type="NCBI Taxonomy" id="42192"/>
    <lineage>
        <taxon>Eukaryota</taxon>
        <taxon>Metazoa</taxon>
        <taxon>Spiralia</taxon>
        <taxon>Lophotrochozoa</taxon>
        <taxon>Mollusca</taxon>
        <taxon>Bivalvia</taxon>
        <taxon>Autobranchia</taxon>
        <taxon>Pteriomorphia</taxon>
        <taxon>Mytilida</taxon>
        <taxon>Mytiloidea</taxon>
        <taxon>Mytilidae</taxon>
        <taxon>Mytilinae</taxon>
        <taxon>Mytilus</taxon>
    </lineage>
</organism>
<protein>
    <submittedName>
        <fullName evidence="4">Uncharacterized protein</fullName>
    </submittedName>
</protein>
<evidence type="ECO:0000256" key="1">
    <source>
        <dbReference type="SAM" id="MobiDB-lite"/>
    </source>
</evidence>
<evidence type="ECO:0000259" key="2">
    <source>
        <dbReference type="PROSITE" id="PS50003"/>
    </source>
</evidence>
<evidence type="ECO:0000313" key="5">
    <source>
        <dbReference type="Proteomes" id="UP000507470"/>
    </source>
</evidence>
<feature type="domain" description="PH" evidence="2">
    <location>
        <begin position="776"/>
        <end position="870"/>
    </location>
</feature>